<dbReference type="PANTHER" id="PTHR33397">
    <property type="entry name" value="UPF0331 PROTEIN YUTE"/>
    <property type="match status" value="1"/>
</dbReference>
<dbReference type="PANTHER" id="PTHR33397:SF5">
    <property type="entry name" value="RNASE YUTE-RELATED"/>
    <property type="match status" value="1"/>
</dbReference>
<reference evidence="6 7" key="1">
    <citation type="submission" date="2018-07" db="EMBL/GenBank/DDBJ databases">
        <title>Genomic Encyclopedia of Type Strains, Phase IV (KMG-IV): sequencing the most valuable type-strain genomes for metagenomic binning, comparative biology and taxonomic classification.</title>
        <authorList>
            <person name="Goeker M."/>
        </authorList>
    </citation>
    <scope>NUCLEOTIDE SEQUENCE [LARGE SCALE GENOMIC DNA]</scope>
    <source>
        <strain evidence="6 7">DSM 7466</strain>
    </source>
</reference>
<comment type="caution">
    <text evidence="6">The sequence shown here is derived from an EMBL/GenBank/DDBJ whole genome shotgun (WGS) entry which is preliminary data.</text>
</comment>
<protein>
    <submittedName>
        <fullName evidence="6">Uncharacterized protein YutE (UPF0331/DUF86 family)</fullName>
    </submittedName>
</protein>
<dbReference type="Proteomes" id="UP000256864">
    <property type="component" value="Unassembled WGS sequence"/>
</dbReference>
<dbReference type="InterPro" id="IPR052379">
    <property type="entry name" value="Type_VII_TA_RNase"/>
</dbReference>
<accession>A0A371NEE8</accession>
<proteinExistence type="inferred from homology"/>
<dbReference type="InterPro" id="IPR008201">
    <property type="entry name" value="HepT-like"/>
</dbReference>
<sequence length="161" mass="18648">MTGDGYPGTLKGEMTAMNDIERVANRIKIMNSYVEFLKEHRASEKELSEDYLLRSAIERNLQLAIESALDTGEIIISMEDLEKPETYRDIIEILEKHRILPHEFAERFSEAAGLRNILLHMYTDVDPALIAEFLANRLEDFDLYSEYILSFIEARSSRKSE</sequence>
<keyword evidence="1" id="KW-0597">Phosphoprotein</keyword>
<keyword evidence="4" id="KW-0378">Hydrolase</keyword>
<dbReference type="NCBIfam" id="NF047751">
    <property type="entry name" value="HepT_toxin"/>
    <property type="match status" value="1"/>
</dbReference>
<evidence type="ECO:0000313" key="7">
    <source>
        <dbReference type="Proteomes" id="UP000256864"/>
    </source>
</evidence>
<keyword evidence="7" id="KW-1185">Reference proteome</keyword>
<dbReference type="EMBL" id="QREL01000001">
    <property type="protein sequence ID" value="REE28873.1"/>
    <property type="molecule type" value="Genomic_DNA"/>
</dbReference>
<gene>
    <name evidence="6" type="ORF">C7452_0898</name>
</gene>
<keyword evidence="3" id="KW-0540">Nuclease</keyword>
<dbReference type="InterPro" id="IPR037038">
    <property type="entry name" value="HepT-like_sf"/>
</dbReference>
<name>A0A371NEE8_9EURY</name>
<organism evidence="6 7">
    <name type="scientific">Methanothermobacter defluvii</name>
    <dbReference type="NCBI Taxonomy" id="49339"/>
    <lineage>
        <taxon>Archaea</taxon>
        <taxon>Methanobacteriati</taxon>
        <taxon>Methanobacteriota</taxon>
        <taxon>Methanomada group</taxon>
        <taxon>Methanobacteria</taxon>
        <taxon>Methanobacteriales</taxon>
        <taxon>Methanobacteriaceae</taxon>
        <taxon>Methanothermobacter</taxon>
    </lineage>
</organism>
<evidence type="ECO:0000313" key="6">
    <source>
        <dbReference type="EMBL" id="REE28873.1"/>
    </source>
</evidence>
<evidence type="ECO:0000256" key="3">
    <source>
        <dbReference type="ARBA" id="ARBA00022722"/>
    </source>
</evidence>
<dbReference type="GO" id="GO:0004540">
    <property type="term" value="F:RNA nuclease activity"/>
    <property type="evidence" value="ECO:0007669"/>
    <property type="project" value="InterPro"/>
</dbReference>
<dbReference type="GO" id="GO:0016787">
    <property type="term" value="F:hydrolase activity"/>
    <property type="evidence" value="ECO:0007669"/>
    <property type="project" value="UniProtKB-KW"/>
</dbReference>
<evidence type="ECO:0000256" key="1">
    <source>
        <dbReference type="ARBA" id="ARBA00022553"/>
    </source>
</evidence>
<dbReference type="Gene3D" id="1.20.120.580">
    <property type="entry name" value="bsu32300-like"/>
    <property type="match status" value="1"/>
</dbReference>
<evidence type="ECO:0000256" key="5">
    <source>
        <dbReference type="ARBA" id="ARBA00024207"/>
    </source>
</evidence>
<dbReference type="GO" id="GO:0110001">
    <property type="term" value="C:toxin-antitoxin complex"/>
    <property type="evidence" value="ECO:0007669"/>
    <property type="project" value="InterPro"/>
</dbReference>
<dbReference type="Pfam" id="PF01934">
    <property type="entry name" value="HepT-like"/>
    <property type="match status" value="1"/>
</dbReference>
<evidence type="ECO:0000256" key="4">
    <source>
        <dbReference type="ARBA" id="ARBA00022801"/>
    </source>
</evidence>
<dbReference type="AlphaFoldDB" id="A0A371NEE8"/>
<evidence type="ECO:0000256" key="2">
    <source>
        <dbReference type="ARBA" id="ARBA00022649"/>
    </source>
</evidence>
<comment type="similarity">
    <text evidence="5">Belongs to the HepT RNase toxin family.</text>
</comment>
<keyword evidence="2" id="KW-1277">Toxin-antitoxin system</keyword>